<feature type="domain" description="VWFD" evidence="2">
    <location>
        <begin position="76"/>
        <end position="156"/>
    </location>
</feature>
<dbReference type="PANTHER" id="PTHR46160">
    <property type="entry name" value="ALPHA-TECTORIN-RELATED"/>
    <property type="match status" value="1"/>
</dbReference>
<dbReference type="InterPro" id="IPR001846">
    <property type="entry name" value="VWF_type-D"/>
</dbReference>
<reference evidence="3" key="2">
    <citation type="submission" date="2025-09" db="UniProtKB">
        <authorList>
            <consortium name="Ensembl"/>
        </authorList>
    </citation>
    <scope>IDENTIFICATION</scope>
</reference>
<evidence type="ECO:0000313" key="4">
    <source>
        <dbReference type="Proteomes" id="UP000694551"/>
    </source>
</evidence>
<proteinExistence type="predicted"/>
<organism evidence="3 4">
    <name type="scientific">Strix occidentalis caurina</name>
    <name type="common">northern spotted owl</name>
    <dbReference type="NCBI Taxonomy" id="311401"/>
    <lineage>
        <taxon>Eukaryota</taxon>
        <taxon>Metazoa</taxon>
        <taxon>Chordata</taxon>
        <taxon>Craniata</taxon>
        <taxon>Vertebrata</taxon>
        <taxon>Euteleostomi</taxon>
        <taxon>Archelosauria</taxon>
        <taxon>Archosauria</taxon>
        <taxon>Dinosauria</taxon>
        <taxon>Saurischia</taxon>
        <taxon>Theropoda</taxon>
        <taxon>Coelurosauria</taxon>
        <taxon>Aves</taxon>
        <taxon>Neognathae</taxon>
        <taxon>Neoaves</taxon>
        <taxon>Telluraves</taxon>
        <taxon>Strigiformes</taxon>
        <taxon>Strigidae</taxon>
        <taxon>Strix</taxon>
    </lineage>
</organism>
<evidence type="ECO:0000259" key="2">
    <source>
        <dbReference type="PROSITE" id="PS51233"/>
    </source>
</evidence>
<evidence type="ECO:0000256" key="1">
    <source>
        <dbReference type="SAM" id="MobiDB-lite"/>
    </source>
</evidence>
<dbReference type="Proteomes" id="UP000694551">
    <property type="component" value="Unplaced"/>
</dbReference>
<reference evidence="3" key="1">
    <citation type="submission" date="2025-08" db="UniProtKB">
        <authorList>
            <consortium name="Ensembl"/>
        </authorList>
    </citation>
    <scope>IDENTIFICATION</scope>
</reference>
<dbReference type="InterPro" id="IPR052749">
    <property type="entry name" value="Alpha-tectorin"/>
</dbReference>
<dbReference type="PANTHER" id="PTHR46160:SF9">
    <property type="entry name" value="PROTEIN PRY2-RELATED"/>
    <property type="match status" value="1"/>
</dbReference>
<evidence type="ECO:0000313" key="3">
    <source>
        <dbReference type="Ensembl" id="ENSSOCP00000010475.1"/>
    </source>
</evidence>
<dbReference type="Ensembl" id="ENSSOCT00000010758.1">
    <property type="protein sequence ID" value="ENSSOCP00000010475.1"/>
    <property type="gene ID" value="ENSSOCG00000007984.1"/>
</dbReference>
<dbReference type="AlphaFoldDB" id="A0A8D0F6J6"/>
<accession>A0A8D0F6J6</accession>
<dbReference type="Pfam" id="PF00094">
    <property type="entry name" value="VWD"/>
    <property type="match status" value="1"/>
</dbReference>
<sequence length="156" mass="17666">VDSPGSPHRLQKVCPEGPRRRSRKPTQEFWGDSTCTKRCVCNAEYRKAVCQWASCRAEEECRVEDGIRGCYPKSHATCAAVGATHYESFDGGKFIFQGTCMYQLAGLCEKSRGLVDFQVLVQNGRQDAERLSSIALVMVKVYEWTLRVLPRSREPR</sequence>
<dbReference type="PROSITE" id="PS51233">
    <property type="entry name" value="VWFD"/>
    <property type="match status" value="1"/>
</dbReference>
<keyword evidence="4" id="KW-1185">Reference proteome</keyword>
<feature type="region of interest" description="Disordered" evidence="1">
    <location>
        <begin position="1"/>
        <end position="29"/>
    </location>
</feature>
<name>A0A8D0F6J6_STROC</name>
<protein>
    <recommendedName>
        <fullName evidence="2">VWFD domain-containing protein</fullName>
    </recommendedName>
</protein>